<comment type="caution">
    <text evidence="2">The sequence shown here is derived from an EMBL/GenBank/DDBJ whole genome shotgun (WGS) entry which is preliminary data.</text>
</comment>
<dbReference type="Proteomes" id="UP000051124">
    <property type="component" value="Unassembled WGS sequence"/>
</dbReference>
<dbReference type="InterPro" id="IPR011990">
    <property type="entry name" value="TPR-like_helical_dom_sf"/>
</dbReference>
<evidence type="ECO:0000259" key="1">
    <source>
        <dbReference type="PROSITE" id="PS51724"/>
    </source>
</evidence>
<dbReference type="InterPro" id="IPR036680">
    <property type="entry name" value="SPOR-like_sf"/>
</dbReference>
<gene>
    <name evidence="2" type="ORF">AMJ40_00785</name>
</gene>
<dbReference type="AlphaFoldDB" id="A0A0S7WLZ2"/>
<dbReference type="InterPro" id="IPR007730">
    <property type="entry name" value="SPOR-like_dom"/>
</dbReference>
<proteinExistence type="predicted"/>
<evidence type="ECO:0000313" key="2">
    <source>
        <dbReference type="EMBL" id="KPJ51170.1"/>
    </source>
</evidence>
<dbReference type="EMBL" id="LIZT01000005">
    <property type="protein sequence ID" value="KPJ51170.1"/>
    <property type="molecule type" value="Genomic_DNA"/>
</dbReference>
<feature type="domain" description="SPOR" evidence="1">
    <location>
        <begin position="137"/>
        <end position="216"/>
    </location>
</feature>
<dbReference type="GO" id="GO:0042834">
    <property type="term" value="F:peptidoglycan binding"/>
    <property type="evidence" value="ECO:0007669"/>
    <property type="project" value="InterPro"/>
</dbReference>
<dbReference type="Gene3D" id="1.25.40.10">
    <property type="entry name" value="Tetratricopeptide repeat domain"/>
    <property type="match status" value="1"/>
</dbReference>
<dbReference type="Gene3D" id="3.30.70.1070">
    <property type="entry name" value="Sporulation related repeat"/>
    <property type="match status" value="1"/>
</dbReference>
<dbReference type="SUPFAM" id="SSF110997">
    <property type="entry name" value="Sporulation related repeat"/>
    <property type="match status" value="1"/>
</dbReference>
<reference evidence="2 3" key="1">
    <citation type="journal article" date="2015" name="Microbiome">
        <title>Genomic resolution of linkages in carbon, nitrogen, and sulfur cycling among widespread estuary sediment bacteria.</title>
        <authorList>
            <person name="Baker B.J."/>
            <person name="Lazar C.S."/>
            <person name="Teske A.P."/>
            <person name="Dick G.J."/>
        </authorList>
    </citation>
    <scope>NUCLEOTIDE SEQUENCE [LARGE SCALE GENOMIC DNA]</scope>
    <source>
        <strain evidence="2">DG_26</strain>
    </source>
</reference>
<dbReference type="Pfam" id="PF05036">
    <property type="entry name" value="SPOR"/>
    <property type="match status" value="1"/>
</dbReference>
<name>A0A0S7WLZ2_UNCT6</name>
<accession>A0A0S7WLZ2</accession>
<evidence type="ECO:0000313" key="3">
    <source>
        <dbReference type="Proteomes" id="UP000051124"/>
    </source>
</evidence>
<sequence length="219" mass="25624">MVLLFLFISVSLAISDTPVEYEKGIEAYERGEFEVSRAHFRSFLLSHKEHPLYPDGLYYYGRLERDGEEAKKIYLYLVAHYPDNKWAPHACFMVAKYHYANEDFDTGGNWLRKLISTYPESELADSSRSLLRRMVRREDGKKWAIQVGAFKDYGNARRAVRNLRNLGYPVVLVKRKGSQSVLWLVRVGYYYERGEALAAQTVLEERGFRTYLVERPCQN</sequence>
<dbReference type="PROSITE" id="PS51724">
    <property type="entry name" value="SPOR"/>
    <property type="match status" value="1"/>
</dbReference>
<dbReference type="SUPFAM" id="SSF48452">
    <property type="entry name" value="TPR-like"/>
    <property type="match status" value="1"/>
</dbReference>
<protein>
    <recommendedName>
        <fullName evidence="1">SPOR domain-containing protein</fullName>
    </recommendedName>
</protein>
<organism evidence="2 3">
    <name type="scientific">candidate division TA06 bacterium DG_26</name>
    <dbReference type="NCBI Taxonomy" id="1703771"/>
    <lineage>
        <taxon>Bacteria</taxon>
        <taxon>Bacteria division TA06</taxon>
    </lineage>
</organism>